<comment type="caution">
    <text evidence="9">The sequence shown here is derived from an EMBL/GenBank/DDBJ whole genome shotgun (WGS) entry which is preliminary data.</text>
</comment>
<dbReference type="InterPro" id="IPR000620">
    <property type="entry name" value="EamA_dom"/>
</dbReference>
<dbReference type="RefSeq" id="WP_348950105.1">
    <property type="nucleotide sequence ID" value="NZ_JBDZYD010000004.1"/>
</dbReference>
<evidence type="ECO:0000259" key="8">
    <source>
        <dbReference type="Pfam" id="PF00892"/>
    </source>
</evidence>
<name>A0ABV0LEI8_9PSEU</name>
<dbReference type="PANTHER" id="PTHR32322:SF2">
    <property type="entry name" value="EAMA DOMAIN-CONTAINING PROTEIN"/>
    <property type="match status" value="1"/>
</dbReference>
<evidence type="ECO:0000256" key="5">
    <source>
        <dbReference type="ARBA" id="ARBA00023136"/>
    </source>
</evidence>
<keyword evidence="4 7" id="KW-1133">Transmembrane helix</keyword>
<proteinExistence type="inferred from homology"/>
<evidence type="ECO:0000256" key="2">
    <source>
        <dbReference type="ARBA" id="ARBA00007362"/>
    </source>
</evidence>
<organism evidence="9 10">
    <name type="scientific">Amycolatopsis melonis</name>
    <dbReference type="NCBI Taxonomy" id="3156488"/>
    <lineage>
        <taxon>Bacteria</taxon>
        <taxon>Bacillati</taxon>
        <taxon>Actinomycetota</taxon>
        <taxon>Actinomycetes</taxon>
        <taxon>Pseudonocardiales</taxon>
        <taxon>Pseudonocardiaceae</taxon>
        <taxon>Amycolatopsis</taxon>
    </lineage>
</organism>
<feature type="transmembrane region" description="Helical" evidence="7">
    <location>
        <begin position="222"/>
        <end position="242"/>
    </location>
</feature>
<keyword evidence="5 7" id="KW-0472">Membrane</keyword>
<dbReference type="PANTHER" id="PTHR32322">
    <property type="entry name" value="INNER MEMBRANE TRANSPORTER"/>
    <property type="match status" value="1"/>
</dbReference>
<feature type="region of interest" description="Disordered" evidence="6">
    <location>
        <begin position="274"/>
        <end position="312"/>
    </location>
</feature>
<keyword evidence="3 7" id="KW-0812">Transmembrane</keyword>
<reference evidence="9 10" key="1">
    <citation type="submission" date="2024-05" db="EMBL/GenBank/DDBJ databases">
        <authorList>
            <person name="Zhao H."/>
            <person name="Xu Y."/>
            <person name="Lin S."/>
            <person name="Spain J.C."/>
            <person name="Zhou N.-Y."/>
        </authorList>
    </citation>
    <scope>NUCLEOTIDE SEQUENCE [LARGE SCALE GENOMIC DNA]</scope>
    <source>
        <strain evidence="9 10">NEAU-NG30</strain>
    </source>
</reference>
<feature type="transmembrane region" description="Helical" evidence="7">
    <location>
        <begin position="248"/>
        <end position="266"/>
    </location>
</feature>
<dbReference type="SUPFAM" id="SSF103481">
    <property type="entry name" value="Multidrug resistance efflux transporter EmrE"/>
    <property type="match status" value="1"/>
</dbReference>
<evidence type="ECO:0000256" key="4">
    <source>
        <dbReference type="ARBA" id="ARBA00022989"/>
    </source>
</evidence>
<comment type="subcellular location">
    <subcellularLocation>
        <location evidence="1">Membrane</location>
        <topology evidence="1">Multi-pass membrane protein</topology>
    </subcellularLocation>
</comment>
<protein>
    <submittedName>
        <fullName evidence="9">EamA family transporter</fullName>
    </submittedName>
</protein>
<feature type="domain" description="EamA" evidence="8">
    <location>
        <begin position="137"/>
        <end position="265"/>
    </location>
</feature>
<dbReference type="EMBL" id="JBDZYD010000004">
    <property type="protein sequence ID" value="MEQ0559777.1"/>
    <property type="molecule type" value="Genomic_DNA"/>
</dbReference>
<evidence type="ECO:0000256" key="6">
    <source>
        <dbReference type="SAM" id="MobiDB-lite"/>
    </source>
</evidence>
<evidence type="ECO:0000256" key="7">
    <source>
        <dbReference type="SAM" id="Phobius"/>
    </source>
</evidence>
<evidence type="ECO:0000256" key="1">
    <source>
        <dbReference type="ARBA" id="ARBA00004141"/>
    </source>
</evidence>
<accession>A0ABV0LEI8</accession>
<feature type="transmembrane region" description="Helical" evidence="7">
    <location>
        <begin position="166"/>
        <end position="186"/>
    </location>
</feature>
<comment type="similarity">
    <text evidence="2">Belongs to the EamA transporter family.</text>
</comment>
<feature type="transmembrane region" description="Helical" evidence="7">
    <location>
        <begin position="62"/>
        <end position="81"/>
    </location>
</feature>
<dbReference type="InterPro" id="IPR037185">
    <property type="entry name" value="EmrE-like"/>
</dbReference>
<dbReference type="Proteomes" id="UP001440984">
    <property type="component" value="Unassembled WGS sequence"/>
</dbReference>
<sequence length="312" mass="31456">MRTPAPLLMLASVVSLEGGQAFGKTLFTQVSPAGVVSLRLGLAAALLLAVRRPPLPRGRREVLHAAAFGTAIAGMNLIYPALRFLPVGPAGTIQQLGPLAIAVATSRRPRDLGFVLLAGVGLCLVHNPAGTGLPAAGVALAAASAGSMAAYLLLSKGAASVDALAYALVWGALLWAPAGIAGNGAALLRPPVLLAGLAVAVLTAVLPYSLEFAALRRAPTRVVSALAGLEPAVAAVAGVVVLHEFLSLPAWLGVGCVVTAAVAISGQSRREPQLGADGVLVPERPPVGEPARRADPVDVDNVHPQAGARRGR</sequence>
<evidence type="ECO:0000313" key="9">
    <source>
        <dbReference type="EMBL" id="MEQ0559777.1"/>
    </source>
</evidence>
<gene>
    <name evidence="9" type="ORF">ABJI51_11890</name>
</gene>
<dbReference type="InterPro" id="IPR050638">
    <property type="entry name" value="AA-Vitamin_Transporters"/>
</dbReference>
<feature type="transmembrane region" description="Helical" evidence="7">
    <location>
        <begin position="31"/>
        <end position="50"/>
    </location>
</feature>
<evidence type="ECO:0000313" key="10">
    <source>
        <dbReference type="Proteomes" id="UP001440984"/>
    </source>
</evidence>
<evidence type="ECO:0000256" key="3">
    <source>
        <dbReference type="ARBA" id="ARBA00022692"/>
    </source>
</evidence>
<feature type="transmembrane region" description="Helical" evidence="7">
    <location>
        <begin position="192"/>
        <end position="210"/>
    </location>
</feature>
<keyword evidence="10" id="KW-1185">Reference proteome</keyword>
<feature type="transmembrane region" description="Helical" evidence="7">
    <location>
        <begin position="135"/>
        <end position="154"/>
    </location>
</feature>
<dbReference type="Pfam" id="PF00892">
    <property type="entry name" value="EamA"/>
    <property type="match status" value="1"/>
</dbReference>